<gene>
    <name evidence="2" type="ORF">Hamer_G017016</name>
</gene>
<feature type="region of interest" description="Disordered" evidence="1">
    <location>
        <begin position="1"/>
        <end position="35"/>
    </location>
</feature>
<organism evidence="2 3">
    <name type="scientific">Homarus americanus</name>
    <name type="common">American lobster</name>
    <dbReference type="NCBI Taxonomy" id="6706"/>
    <lineage>
        <taxon>Eukaryota</taxon>
        <taxon>Metazoa</taxon>
        <taxon>Ecdysozoa</taxon>
        <taxon>Arthropoda</taxon>
        <taxon>Crustacea</taxon>
        <taxon>Multicrustacea</taxon>
        <taxon>Malacostraca</taxon>
        <taxon>Eumalacostraca</taxon>
        <taxon>Eucarida</taxon>
        <taxon>Decapoda</taxon>
        <taxon>Pleocyemata</taxon>
        <taxon>Astacidea</taxon>
        <taxon>Nephropoidea</taxon>
        <taxon>Nephropidae</taxon>
        <taxon>Homarus</taxon>
    </lineage>
</organism>
<accession>A0A8J5NAR8</accession>
<keyword evidence="3" id="KW-1185">Reference proteome</keyword>
<protein>
    <submittedName>
        <fullName evidence="2">Uncharacterized protein</fullName>
    </submittedName>
</protein>
<sequence>MEAAVNNLEEAPKLMPGNVRYGGQNPPHPTPTRAMSLDSLHDKNANLDSKAHEYIPSRITRTTPKINEAAMQFVKTGPAVLYKSATEQIKKAEAVKAMRQHLIAEEADWQEVGISMWSSLFTNQGLLQGVPLGLPHGFFPLVVSVGAFMTCLMVESSQGILWNIFSKHNNSFSSVSKKS</sequence>
<dbReference type="AlphaFoldDB" id="A0A8J5NAR8"/>
<reference evidence="2" key="1">
    <citation type="journal article" date="2021" name="Sci. Adv.">
        <title>The American lobster genome reveals insights on longevity, neural, and immune adaptations.</title>
        <authorList>
            <person name="Polinski J.M."/>
            <person name="Zimin A.V."/>
            <person name="Clark K.F."/>
            <person name="Kohn A.B."/>
            <person name="Sadowski N."/>
            <person name="Timp W."/>
            <person name="Ptitsyn A."/>
            <person name="Khanna P."/>
            <person name="Romanova D.Y."/>
            <person name="Williams P."/>
            <person name="Greenwood S.J."/>
            <person name="Moroz L.L."/>
            <person name="Walt D.R."/>
            <person name="Bodnar A.G."/>
        </authorList>
    </citation>
    <scope>NUCLEOTIDE SEQUENCE</scope>
    <source>
        <strain evidence="2">GMGI-L3</strain>
    </source>
</reference>
<evidence type="ECO:0000256" key="1">
    <source>
        <dbReference type="SAM" id="MobiDB-lite"/>
    </source>
</evidence>
<comment type="caution">
    <text evidence="2">The sequence shown here is derived from an EMBL/GenBank/DDBJ whole genome shotgun (WGS) entry which is preliminary data.</text>
</comment>
<proteinExistence type="predicted"/>
<evidence type="ECO:0000313" key="3">
    <source>
        <dbReference type="Proteomes" id="UP000747542"/>
    </source>
</evidence>
<evidence type="ECO:0000313" key="2">
    <source>
        <dbReference type="EMBL" id="KAG7176049.1"/>
    </source>
</evidence>
<name>A0A8J5NAR8_HOMAM</name>
<dbReference type="Proteomes" id="UP000747542">
    <property type="component" value="Unassembled WGS sequence"/>
</dbReference>
<dbReference type="EMBL" id="JAHLQT010004419">
    <property type="protein sequence ID" value="KAG7176049.1"/>
    <property type="molecule type" value="Genomic_DNA"/>
</dbReference>